<protein>
    <recommendedName>
        <fullName evidence="5">DUF4199 domain-containing protein</fullName>
    </recommendedName>
</protein>
<feature type="transmembrane region" description="Helical" evidence="2">
    <location>
        <begin position="95"/>
        <end position="114"/>
    </location>
</feature>
<evidence type="ECO:0000313" key="4">
    <source>
        <dbReference type="Proteomes" id="UP000617531"/>
    </source>
</evidence>
<feature type="transmembrane region" description="Helical" evidence="2">
    <location>
        <begin position="66"/>
        <end position="83"/>
    </location>
</feature>
<accession>A0A8J3LZM6</accession>
<reference evidence="3" key="1">
    <citation type="journal article" date="2014" name="Int. J. Syst. Evol. Microbiol.">
        <title>Complete genome sequence of Corynebacterium casei LMG S-19264T (=DSM 44701T), isolated from a smear-ripened cheese.</title>
        <authorList>
            <consortium name="US DOE Joint Genome Institute (JGI-PGF)"/>
            <person name="Walter F."/>
            <person name="Albersmeier A."/>
            <person name="Kalinowski J."/>
            <person name="Ruckert C."/>
        </authorList>
    </citation>
    <scope>NUCLEOTIDE SEQUENCE</scope>
    <source>
        <strain evidence="3">CGMCC 1.16548</strain>
    </source>
</reference>
<dbReference type="Proteomes" id="UP000617531">
    <property type="component" value="Unassembled WGS sequence"/>
</dbReference>
<feature type="region of interest" description="Disordered" evidence="1">
    <location>
        <begin position="1"/>
        <end position="34"/>
    </location>
</feature>
<proteinExistence type="predicted"/>
<reference evidence="3" key="2">
    <citation type="submission" date="2020-09" db="EMBL/GenBank/DDBJ databases">
        <authorList>
            <person name="Sun Q."/>
            <person name="Zhou Y."/>
        </authorList>
    </citation>
    <scope>NUCLEOTIDE SEQUENCE</scope>
    <source>
        <strain evidence="3">CGMCC 1.16548</strain>
    </source>
</reference>
<keyword evidence="4" id="KW-1185">Reference proteome</keyword>
<feature type="transmembrane region" description="Helical" evidence="2">
    <location>
        <begin position="40"/>
        <end position="60"/>
    </location>
</feature>
<evidence type="ECO:0008006" key="5">
    <source>
        <dbReference type="Google" id="ProtNLM"/>
    </source>
</evidence>
<keyword evidence="2" id="KW-0472">Membrane</keyword>
<evidence type="ECO:0000256" key="2">
    <source>
        <dbReference type="SAM" id="Phobius"/>
    </source>
</evidence>
<evidence type="ECO:0000256" key="1">
    <source>
        <dbReference type="SAM" id="MobiDB-lite"/>
    </source>
</evidence>
<keyword evidence="2" id="KW-1133">Transmembrane helix</keyword>
<feature type="transmembrane region" description="Helical" evidence="2">
    <location>
        <begin position="153"/>
        <end position="176"/>
    </location>
</feature>
<comment type="caution">
    <text evidence="3">The sequence shown here is derived from an EMBL/GenBank/DDBJ whole genome shotgun (WGS) entry which is preliminary data.</text>
</comment>
<name>A0A8J3LZM6_9MICO</name>
<sequence length="190" mass="19515">MSGETSAHEPSAGNDPTESVADAVVTPPSEPTPQLPPENLVRGLLLSLLVVPAGILVFVLIWNLGFIASIVGFGVAFAAFFLYRLGSGGRVSMRGAVVVALVTVATLVLAFLAAEVFTLAGEIARVNHVSVPEVLTSPELSSILWRAFSSPEVAGALAGDAVMTLIFGAIGCFTVLRGAFREAKAAPLAG</sequence>
<keyword evidence="2" id="KW-0812">Transmembrane</keyword>
<dbReference type="EMBL" id="BNAI01000001">
    <property type="protein sequence ID" value="GHF10532.1"/>
    <property type="molecule type" value="Genomic_DNA"/>
</dbReference>
<evidence type="ECO:0000313" key="3">
    <source>
        <dbReference type="EMBL" id="GHF10532.1"/>
    </source>
</evidence>
<dbReference type="RefSeq" id="WP_191282232.1">
    <property type="nucleotide sequence ID" value="NZ_BNAI01000001.1"/>
</dbReference>
<gene>
    <name evidence="3" type="ORF">GCM10011600_09600</name>
</gene>
<organism evidence="3 4">
    <name type="scientific">Pseudolysinimonas yzui</name>
    <dbReference type="NCBI Taxonomy" id="2708254"/>
    <lineage>
        <taxon>Bacteria</taxon>
        <taxon>Bacillati</taxon>
        <taxon>Actinomycetota</taxon>
        <taxon>Actinomycetes</taxon>
        <taxon>Micrococcales</taxon>
        <taxon>Microbacteriaceae</taxon>
        <taxon>Pseudolysinimonas</taxon>
    </lineage>
</organism>
<dbReference type="AlphaFoldDB" id="A0A8J3LZM6"/>